<dbReference type="OrthoDB" id="7872165at2"/>
<proteinExistence type="predicted"/>
<dbReference type="RefSeq" id="WP_073255439.1">
    <property type="nucleotide sequence ID" value="NZ_FQZQ01000023.1"/>
</dbReference>
<reference evidence="2" key="1">
    <citation type="submission" date="2016-11" db="EMBL/GenBank/DDBJ databases">
        <authorList>
            <person name="Varghese N."/>
            <person name="Submissions S."/>
        </authorList>
    </citation>
    <scope>NUCLEOTIDE SEQUENCE [LARGE SCALE GENOMIC DNA]</scope>
    <source>
        <strain evidence="2">DSM 100564</strain>
    </source>
</reference>
<name>A0A1M6QSJ7_9RHOB</name>
<accession>A0A1M6QSJ7</accession>
<dbReference type="STRING" id="1470563.SAMN05444000_1233"/>
<dbReference type="AlphaFoldDB" id="A0A1M6QSJ7"/>
<dbReference type="Proteomes" id="UP000183982">
    <property type="component" value="Unassembled WGS sequence"/>
</dbReference>
<gene>
    <name evidence="1" type="ORF">SAMN05444000_1233</name>
</gene>
<protein>
    <submittedName>
        <fullName evidence="1">Uncharacterized protein</fullName>
    </submittedName>
</protein>
<evidence type="ECO:0000313" key="1">
    <source>
        <dbReference type="EMBL" id="SHK23186.1"/>
    </source>
</evidence>
<organism evidence="1 2">
    <name type="scientific">Shimia gijangensis</name>
    <dbReference type="NCBI Taxonomy" id="1470563"/>
    <lineage>
        <taxon>Bacteria</taxon>
        <taxon>Pseudomonadati</taxon>
        <taxon>Pseudomonadota</taxon>
        <taxon>Alphaproteobacteria</taxon>
        <taxon>Rhodobacterales</taxon>
        <taxon>Roseobacteraceae</taxon>
    </lineage>
</organism>
<dbReference type="EMBL" id="FQZQ01000023">
    <property type="protein sequence ID" value="SHK23186.1"/>
    <property type="molecule type" value="Genomic_DNA"/>
</dbReference>
<keyword evidence="2" id="KW-1185">Reference proteome</keyword>
<evidence type="ECO:0000313" key="2">
    <source>
        <dbReference type="Proteomes" id="UP000183982"/>
    </source>
</evidence>
<sequence length="81" mass="9204">MTFINYDQEQIQKSKASTMAYRLRSLIAVAYSAFDNDCGSIEMENRGIDQALELAEKMACDLIDLCEEMEREVKNETGENA</sequence>